<dbReference type="InterPro" id="IPR026891">
    <property type="entry name" value="Fn3-like"/>
</dbReference>
<dbReference type="SUPFAM" id="SSF52279">
    <property type="entry name" value="Beta-D-glucan exohydrolase, C-terminal domain"/>
    <property type="match status" value="1"/>
</dbReference>
<protein>
    <submittedName>
        <fullName evidence="5">Glycoside hydrolase family 3 protein</fullName>
    </submittedName>
</protein>
<dbReference type="InterPro" id="IPR036962">
    <property type="entry name" value="Glyco_hydro_3_N_sf"/>
</dbReference>
<proteinExistence type="inferred from homology"/>
<dbReference type="GO" id="GO:0016787">
    <property type="term" value="F:hydrolase activity"/>
    <property type="evidence" value="ECO:0007669"/>
    <property type="project" value="UniProtKB-KW"/>
</dbReference>
<dbReference type="Gene3D" id="2.60.40.10">
    <property type="entry name" value="Immunoglobulins"/>
    <property type="match status" value="1"/>
</dbReference>
<dbReference type="InterPro" id="IPR050288">
    <property type="entry name" value="Cellulose_deg_GH3"/>
</dbReference>
<dbReference type="Proteomes" id="UP000712045">
    <property type="component" value="Unassembled WGS sequence"/>
</dbReference>
<name>A0ABS2HX28_9ACTN</name>
<feature type="domain" description="PA14" evidence="4">
    <location>
        <begin position="417"/>
        <end position="563"/>
    </location>
</feature>
<comment type="caution">
    <text evidence="5">The sequence shown here is derived from an EMBL/GenBank/DDBJ whole genome shotgun (WGS) entry which is preliminary data.</text>
</comment>
<dbReference type="Gene3D" id="2.60.120.260">
    <property type="entry name" value="Galactose-binding domain-like"/>
    <property type="match status" value="1"/>
</dbReference>
<dbReference type="InterPro" id="IPR036881">
    <property type="entry name" value="Glyco_hydro_3_C_sf"/>
</dbReference>
<dbReference type="SMART" id="SM01217">
    <property type="entry name" value="Fn3_like"/>
    <property type="match status" value="1"/>
</dbReference>
<keyword evidence="3" id="KW-0732">Signal</keyword>
<evidence type="ECO:0000256" key="2">
    <source>
        <dbReference type="ARBA" id="ARBA00022801"/>
    </source>
</evidence>
<feature type="chain" id="PRO_5046385040" evidence="3">
    <location>
        <begin position="25"/>
        <end position="821"/>
    </location>
</feature>
<gene>
    <name evidence="5" type="ORF">JS521_10715</name>
</gene>
<reference evidence="5 6" key="1">
    <citation type="submission" date="2021-02" db="EMBL/GenBank/DDBJ databases">
        <title>Genome Streptomyces sp. RHZ10.</title>
        <authorList>
            <person name="Besaury L."/>
        </authorList>
    </citation>
    <scope>NUCLEOTIDE SEQUENCE [LARGE SCALE GENOMIC DNA]</scope>
    <source>
        <strain evidence="5 6">RHZ10</strain>
    </source>
</reference>
<dbReference type="PROSITE" id="PS51820">
    <property type="entry name" value="PA14"/>
    <property type="match status" value="1"/>
</dbReference>
<dbReference type="PROSITE" id="PS51318">
    <property type="entry name" value="TAT"/>
    <property type="match status" value="1"/>
</dbReference>
<dbReference type="Pfam" id="PF01915">
    <property type="entry name" value="Glyco_hydro_3_C"/>
    <property type="match status" value="1"/>
</dbReference>
<dbReference type="InterPro" id="IPR037524">
    <property type="entry name" value="PA14/GLEYA"/>
</dbReference>
<dbReference type="InterPro" id="IPR011658">
    <property type="entry name" value="PA14_dom"/>
</dbReference>
<dbReference type="InterPro" id="IPR001764">
    <property type="entry name" value="Glyco_hydro_3_N"/>
</dbReference>
<feature type="signal peptide" evidence="3">
    <location>
        <begin position="1"/>
        <end position="24"/>
    </location>
</feature>
<evidence type="ECO:0000256" key="1">
    <source>
        <dbReference type="ARBA" id="ARBA00005336"/>
    </source>
</evidence>
<evidence type="ECO:0000313" key="5">
    <source>
        <dbReference type="EMBL" id="MBM7054323.1"/>
    </source>
</evidence>
<dbReference type="SMART" id="SM00758">
    <property type="entry name" value="PA14"/>
    <property type="match status" value="1"/>
</dbReference>
<keyword evidence="2 5" id="KW-0378">Hydrolase</keyword>
<dbReference type="SUPFAM" id="SSF56988">
    <property type="entry name" value="Anthrax protective antigen"/>
    <property type="match status" value="1"/>
</dbReference>
<dbReference type="Gene3D" id="3.40.50.1700">
    <property type="entry name" value="Glycoside hydrolase family 3 C-terminal domain"/>
    <property type="match status" value="1"/>
</dbReference>
<dbReference type="InterPro" id="IPR013783">
    <property type="entry name" value="Ig-like_fold"/>
</dbReference>
<evidence type="ECO:0000313" key="6">
    <source>
        <dbReference type="Proteomes" id="UP000712045"/>
    </source>
</evidence>
<comment type="similarity">
    <text evidence="1">Belongs to the glycosyl hydrolase 3 family.</text>
</comment>
<dbReference type="PANTHER" id="PTHR42715:SF10">
    <property type="entry name" value="BETA-GLUCOSIDASE"/>
    <property type="match status" value="1"/>
</dbReference>
<evidence type="ECO:0000259" key="4">
    <source>
        <dbReference type="PROSITE" id="PS51820"/>
    </source>
</evidence>
<dbReference type="Pfam" id="PF07691">
    <property type="entry name" value="PA14"/>
    <property type="match status" value="1"/>
</dbReference>
<accession>A0ABS2HX28</accession>
<dbReference type="InterPro" id="IPR002772">
    <property type="entry name" value="Glyco_hydro_3_C"/>
</dbReference>
<dbReference type="InterPro" id="IPR006311">
    <property type="entry name" value="TAT_signal"/>
</dbReference>
<dbReference type="Pfam" id="PF00933">
    <property type="entry name" value="Glyco_hydro_3"/>
    <property type="match status" value="1"/>
</dbReference>
<dbReference type="EMBL" id="JAFEUF010000038">
    <property type="protein sequence ID" value="MBM7054323.1"/>
    <property type="molecule type" value="Genomic_DNA"/>
</dbReference>
<dbReference type="RefSeq" id="WP_205082492.1">
    <property type="nucleotide sequence ID" value="NZ_JAFEUF010000038.1"/>
</dbReference>
<sequence length="821" mass="85733">MNRRTFLSAAAATALVMGPAASLAHSRPPNAGAESRVEEILASMTPAQKEALIRCDFAALSSLGIPALTMVDAPAGLRGETGVTAFPVPIAQAATFDTDLAARLGTAIATEARAKGFNNALGPTADVHRTWHFGRQAETLGEDPLLAGAIATRIAQQMPQQYVLPTVKHFAAYTQEVDRFFGDVRVSERALREIYEEPFRRIVAAAPNISVMMAYPKINGTFATQSPALFDDVKNVLGLKGYTVPDFWAGDDPIAAARSGMDLAGLGPGAVKVPEGGLTDGSIPDSRLDDAARRILTSMVASGLLDHPVPPPAQNVSTPEHRRLAHEAAVGATVLLTNRNSALPLTAPLANVAVIGPAGSDALTGVAGSAYVDPGDWDTPLTALRERAGTGTTVTHAQGTLGDTPLPVVPASVLSHDGTPGLAGSYYAGPQPSGTPVASGISTTLDFTTPPESPLPDVWSARWTGRITPTFTGLHRFSLLISGTAKLTVGGTTVISGTRRMRRFFLGPYDYPLQGTVQLTAGQPTEIRIEYTNSTAEPGNCGLTLGWQPQSLIPAAVAAARAADAAVVFVNRMAGEEMDHAAFGLPGDQNQLISAVAAANPRTIVVLNTDGPVDMPWLPDVEAVIQSWYGGRGMGTALAAVLYADSDPSGRLPVAFPADASQGPGTTPATYPGTGARVEYAEGTSVGYRFFDAKNQSPRFPFGHGLSYTTFALGGLEVSYSASTQQVTASVAVTNSGGRQGTEVVQLYAALPAAAGSDPRRLVAFRKVTLDKGASTRLDFTVPARDLAVWSSGAFKTLPGQYLLLAGRSSRDLTVQRAFTI</sequence>
<keyword evidence="6" id="KW-1185">Reference proteome</keyword>
<dbReference type="PANTHER" id="PTHR42715">
    <property type="entry name" value="BETA-GLUCOSIDASE"/>
    <property type="match status" value="1"/>
</dbReference>
<organism evidence="5 6">
    <name type="scientific">Streptomyces durocortorensis</name>
    <dbReference type="NCBI Taxonomy" id="2811104"/>
    <lineage>
        <taxon>Bacteria</taxon>
        <taxon>Bacillati</taxon>
        <taxon>Actinomycetota</taxon>
        <taxon>Actinomycetes</taxon>
        <taxon>Kitasatosporales</taxon>
        <taxon>Streptomycetaceae</taxon>
        <taxon>Streptomyces</taxon>
    </lineage>
</organism>
<dbReference type="PRINTS" id="PR00133">
    <property type="entry name" value="GLHYDRLASE3"/>
</dbReference>
<dbReference type="InterPro" id="IPR017853">
    <property type="entry name" value="GH"/>
</dbReference>
<dbReference type="Gene3D" id="3.20.20.300">
    <property type="entry name" value="Glycoside hydrolase, family 3, N-terminal domain"/>
    <property type="match status" value="1"/>
</dbReference>
<dbReference type="Pfam" id="PF14310">
    <property type="entry name" value="Fn3-like"/>
    <property type="match status" value="1"/>
</dbReference>
<dbReference type="SUPFAM" id="SSF51445">
    <property type="entry name" value="(Trans)glycosidases"/>
    <property type="match status" value="1"/>
</dbReference>
<evidence type="ECO:0000256" key="3">
    <source>
        <dbReference type="SAM" id="SignalP"/>
    </source>
</evidence>